<gene>
    <name evidence="1" type="ORF">M9H77_31118</name>
</gene>
<evidence type="ECO:0000313" key="1">
    <source>
        <dbReference type="EMBL" id="KAI5653931.1"/>
    </source>
</evidence>
<dbReference type="EMBL" id="CM044707">
    <property type="protein sequence ID" value="KAI5653931.1"/>
    <property type="molecule type" value="Genomic_DNA"/>
</dbReference>
<keyword evidence="2" id="KW-1185">Reference proteome</keyword>
<reference evidence="2" key="1">
    <citation type="journal article" date="2023" name="Nat. Plants">
        <title>Single-cell RNA sequencing provides a high-resolution roadmap for understanding the multicellular compartmentation of specialized metabolism.</title>
        <authorList>
            <person name="Sun S."/>
            <person name="Shen X."/>
            <person name="Li Y."/>
            <person name="Li Y."/>
            <person name="Wang S."/>
            <person name="Li R."/>
            <person name="Zhang H."/>
            <person name="Shen G."/>
            <person name="Guo B."/>
            <person name="Wei J."/>
            <person name="Xu J."/>
            <person name="St-Pierre B."/>
            <person name="Chen S."/>
            <person name="Sun C."/>
        </authorList>
    </citation>
    <scope>NUCLEOTIDE SEQUENCE [LARGE SCALE GENOMIC DNA]</scope>
</reference>
<accession>A0ACC0A041</accession>
<name>A0ACC0A041_CATRO</name>
<evidence type="ECO:0000313" key="2">
    <source>
        <dbReference type="Proteomes" id="UP001060085"/>
    </source>
</evidence>
<proteinExistence type="predicted"/>
<protein>
    <submittedName>
        <fullName evidence="1">Uncharacterized protein</fullName>
    </submittedName>
</protein>
<comment type="caution">
    <text evidence="1">The sequence shown here is derived from an EMBL/GenBank/DDBJ whole genome shotgun (WGS) entry which is preliminary data.</text>
</comment>
<organism evidence="1 2">
    <name type="scientific">Catharanthus roseus</name>
    <name type="common">Madagascar periwinkle</name>
    <name type="synonym">Vinca rosea</name>
    <dbReference type="NCBI Taxonomy" id="4058"/>
    <lineage>
        <taxon>Eukaryota</taxon>
        <taxon>Viridiplantae</taxon>
        <taxon>Streptophyta</taxon>
        <taxon>Embryophyta</taxon>
        <taxon>Tracheophyta</taxon>
        <taxon>Spermatophyta</taxon>
        <taxon>Magnoliopsida</taxon>
        <taxon>eudicotyledons</taxon>
        <taxon>Gunneridae</taxon>
        <taxon>Pentapetalae</taxon>
        <taxon>asterids</taxon>
        <taxon>lamiids</taxon>
        <taxon>Gentianales</taxon>
        <taxon>Apocynaceae</taxon>
        <taxon>Rauvolfioideae</taxon>
        <taxon>Vinceae</taxon>
        <taxon>Catharanthinae</taxon>
        <taxon>Catharanthus</taxon>
    </lineage>
</organism>
<sequence length="116" mass="13952">MINKHLSNLKKSKKKWLDPLILISRTKRSINQNPDVYRYKWSNRSKNFQEYFEHFVSEEKSYSPFPWKRLVLISIITILRMDNSLISCSFTTKYFLCASVKKHAFWERDTISPIDS</sequence>
<dbReference type="Proteomes" id="UP001060085">
    <property type="component" value="Linkage Group LG07"/>
</dbReference>